<evidence type="ECO:0000259" key="3">
    <source>
        <dbReference type="Pfam" id="PF19305"/>
    </source>
</evidence>
<keyword evidence="5" id="KW-1185">Reference proteome</keyword>
<feature type="domain" description="MmgE/PrpD C-terminal" evidence="3">
    <location>
        <begin position="272"/>
        <end position="444"/>
    </location>
</feature>
<protein>
    <submittedName>
        <fullName evidence="4">MmgE/PrpD family protein</fullName>
    </submittedName>
</protein>
<dbReference type="PANTHER" id="PTHR16943:SF8">
    <property type="entry name" value="2-METHYLCITRATE DEHYDRATASE"/>
    <property type="match status" value="1"/>
</dbReference>
<evidence type="ECO:0000256" key="1">
    <source>
        <dbReference type="ARBA" id="ARBA00006174"/>
    </source>
</evidence>
<dbReference type="GO" id="GO:0016829">
    <property type="term" value="F:lyase activity"/>
    <property type="evidence" value="ECO:0007669"/>
    <property type="project" value="InterPro"/>
</dbReference>
<dbReference type="PANTHER" id="PTHR16943">
    <property type="entry name" value="2-METHYLCITRATE DEHYDRATASE-RELATED"/>
    <property type="match status" value="1"/>
</dbReference>
<dbReference type="InterPro" id="IPR042188">
    <property type="entry name" value="MmgE/PrpD_sf_2"/>
</dbReference>
<feature type="domain" description="MmgE/PrpD N-terminal" evidence="2">
    <location>
        <begin position="6"/>
        <end position="244"/>
    </location>
</feature>
<dbReference type="RefSeq" id="WP_166396191.1">
    <property type="nucleotide sequence ID" value="NZ_CP045121.1"/>
</dbReference>
<sequence length="472" mass="50921">MSTIAERLAERALSLSYEDIPEEVLEQAKLHLLDALGVALAAASVESGEEIVRAARSLGAGEEGTVIGAYERLPVPSAALVNGTLIHGLEYDDTHTGSIIHASSVVVPSVLAAAEEYAVDGKELLTALVLGWETIIRLGLVAPGAFQARGFHTTGVCGGFASALVAGRLAGLSAQRLASALGIAGSMASGLFEYVVGGASVKSVHPGWAAHSGIVATRLARSGISGPKTVFEGRFGFYSNYTDRAPEELPLHDLYRDVGERWYTTELSYKPYPCCHFNHAFLDCAAQLVSEGLKAEDVEEVVCRVAPEIVPVVCEPREAKASPQSGYEARFSLPYSVAAMLRHGEVGLDTFSRDNVADRSLLGLAQRVRYEPDPDTRYPETFPGSLEVTTRGGDVLSRDVEVNRGGPRNPMPEEEILRKFRDNARRTLGTRDVERVLRTVQSLEEADGPRSLCELLRAAEERSPAFEMRSNR</sequence>
<dbReference type="AlphaFoldDB" id="A0A6G8PWB6"/>
<dbReference type="EMBL" id="CP045121">
    <property type="protein sequence ID" value="QIN78511.1"/>
    <property type="molecule type" value="Genomic_DNA"/>
</dbReference>
<dbReference type="Gene3D" id="3.30.1330.120">
    <property type="entry name" value="2-methylcitrate dehydratase PrpD"/>
    <property type="match status" value="1"/>
</dbReference>
<name>A0A6G8PWB6_9ACTN</name>
<organism evidence="4 5">
    <name type="scientific">Rubrobacter marinus</name>
    <dbReference type="NCBI Taxonomy" id="2653852"/>
    <lineage>
        <taxon>Bacteria</taxon>
        <taxon>Bacillati</taxon>
        <taxon>Actinomycetota</taxon>
        <taxon>Rubrobacteria</taxon>
        <taxon>Rubrobacterales</taxon>
        <taxon>Rubrobacteraceae</taxon>
        <taxon>Rubrobacter</taxon>
    </lineage>
</organism>
<dbReference type="InterPro" id="IPR005656">
    <property type="entry name" value="MmgE_PrpD"/>
</dbReference>
<comment type="similarity">
    <text evidence="1">Belongs to the PrpD family.</text>
</comment>
<gene>
    <name evidence="4" type="ORF">GBA65_08240</name>
</gene>
<reference evidence="4 5" key="1">
    <citation type="submission" date="2019-10" db="EMBL/GenBank/DDBJ databases">
        <title>Rubrobacter sp nov SCSIO 52915 isolated from a deep-sea sediment in the South China Sea.</title>
        <authorList>
            <person name="Chen R.W."/>
        </authorList>
    </citation>
    <scope>NUCLEOTIDE SEQUENCE [LARGE SCALE GENOMIC DNA]</scope>
    <source>
        <strain evidence="4 5">SCSIO 52915</strain>
    </source>
</reference>
<dbReference type="InterPro" id="IPR045336">
    <property type="entry name" value="MmgE_PrpD_N"/>
</dbReference>
<evidence type="ECO:0000259" key="2">
    <source>
        <dbReference type="Pfam" id="PF03972"/>
    </source>
</evidence>
<dbReference type="SUPFAM" id="SSF103378">
    <property type="entry name" value="2-methylcitrate dehydratase PrpD"/>
    <property type="match status" value="1"/>
</dbReference>
<evidence type="ECO:0000313" key="5">
    <source>
        <dbReference type="Proteomes" id="UP000502706"/>
    </source>
</evidence>
<dbReference type="InterPro" id="IPR036148">
    <property type="entry name" value="MmgE/PrpD_sf"/>
</dbReference>
<proteinExistence type="inferred from homology"/>
<dbReference type="Gene3D" id="1.10.4100.10">
    <property type="entry name" value="2-methylcitrate dehydratase PrpD"/>
    <property type="match status" value="1"/>
</dbReference>
<dbReference type="Proteomes" id="UP000502706">
    <property type="component" value="Chromosome"/>
</dbReference>
<dbReference type="Pfam" id="PF19305">
    <property type="entry name" value="MmgE_PrpD_C"/>
    <property type="match status" value="1"/>
</dbReference>
<evidence type="ECO:0000313" key="4">
    <source>
        <dbReference type="EMBL" id="QIN78511.1"/>
    </source>
</evidence>
<accession>A0A6G8PWB6</accession>
<dbReference type="InterPro" id="IPR045337">
    <property type="entry name" value="MmgE_PrpD_C"/>
</dbReference>
<dbReference type="KEGG" id="rmar:GBA65_08240"/>
<dbReference type="Pfam" id="PF03972">
    <property type="entry name" value="MmgE_PrpD_N"/>
    <property type="match status" value="1"/>
</dbReference>
<dbReference type="InterPro" id="IPR042183">
    <property type="entry name" value="MmgE/PrpD_sf_1"/>
</dbReference>